<evidence type="ECO:0000259" key="3">
    <source>
        <dbReference type="PROSITE" id="PS50240"/>
    </source>
</evidence>
<dbReference type="Pfam" id="PF00089">
    <property type="entry name" value="Trypsin"/>
    <property type="match status" value="1"/>
</dbReference>
<dbReference type="PROSITE" id="PS51670">
    <property type="entry name" value="SHKT"/>
    <property type="match status" value="1"/>
</dbReference>
<evidence type="ECO:0000313" key="5">
    <source>
        <dbReference type="EMBL" id="KAK7078934.1"/>
    </source>
</evidence>
<feature type="domain" description="ShKT" evidence="4">
    <location>
        <begin position="1"/>
        <end position="12"/>
    </location>
</feature>
<feature type="compositionally biased region" description="Polar residues" evidence="2">
    <location>
        <begin position="142"/>
        <end position="154"/>
    </location>
</feature>
<keyword evidence="6" id="KW-1185">Reference proteome</keyword>
<dbReference type="InterPro" id="IPR001314">
    <property type="entry name" value="Peptidase_S1A"/>
</dbReference>
<dbReference type="CDD" id="cd00190">
    <property type="entry name" value="Tryp_SPc"/>
    <property type="match status" value="1"/>
</dbReference>
<dbReference type="PANTHER" id="PTHR24258">
    <property type="entry name" value="SERINE PROTEASE-RELATED"/>
    <property type="match status" value="1"/>
</dbReference>
<feature type="compositionally biased region" description="Polar residues" evidence="2">
    <location>
        <begin position="68"/>
        <end position="80"/>
    </location>
</feature>
<dbReference type="AlphaFoldDB" id="A0AAN8XIH3"/>
<dbReference type="Proteomes" id="UP001381693">
    <property type="component" value="Unassembled WGS sequence"/>
</dbReference>
<comment type="caution">
    <text evidence="1">Lacks conserved residue(s) required for the propagation of feature annotation.</text>
</comment>
<dbReference type="SUPFAM" id="SSF50494">
    <property type="entry name" value="Trypsin-like serine proteases"/>
    <property type="match status" value="1"/>
</dbReference>
<dbReference type="EMBL" id="JAXCGZ010007621">
    <property type="protein sequence ID" value="KAK7078934.1"/>
    <property type="molecule type" value="Genomic_DNA"/>
</dbReference>
<dbReference type="PANTHER" id="PTHR24258:SF140">
    <property type="entry name" value="BCDNA.GH08420-RELATED"/>
    <property type="match status" value="1"/>
</dbReference>
<dbReference type="PROSITE" id="PS00134">
    <property type="entry name" value="TRYPSIN_HIS"/>
    <property type="match status" value="1"/>
</dbReference>
<organism evidence="5 6">
    <name type="scientific">Halocaridina rubra</name>
    <name type="common">Hawaiian red shrimp</name>
    <dbReference type="NCBI Taxonomy" id="373956"/>
    <lineage>
        <taxon>Eukaryota</taxon>
        <taxon>Metazoa</taxon>
        <taxon>Ecdysozoa</taxon>
        <taxon>Arthropoda</taxon>
        <taxon>Crustacea</taxon>
        <taxon>Multicrustacea</taxon>
        <taxon>Malacostraca</taxon>
        <taxon>Eumalacostraca</taxon>
        <taxon>Eucarida</taxon>
        <taxon>Decapoda</taxon>
        <taxon>Pleocyemata</taxon>
        <taxon>Caridea</taxon>
        <taxon>Atyoidea</taxon>
        <taxon>Atyidae</taxon>
        <taxon>Halocaridina</taxon>
    </lineage>
</organism>
<feature type="compositionally biased region" description="Polar residues" evidence="2">
    <location>
        <begin position="89"/>
        <end position="104"/>
    </location>
</feature>
<gene>
    <name evidence="5" type="ORF">SK128_020193</name>
</gene>
<dbReference type="GO" id="GO:0006508">
    <property type="term" value="P:proteolysis"/>
    <property type="evidence" value="ECO:0007669"/>
    <property type="project" value="InterPro"/>
</dbReference>
<dbReference type="InterPro" id="IPR009003">
    <property type="entry name" value="Peptidase_S1_PA"/>
</dbReference>
<comment type="caution">
    <text evidence="5">The sequence shown here is derived from an EMBL/GenBank/DDBJ whole genome shotgun (WGS) entry which is preliminary data.</text>
</comment>
<protein>
    <submittedName>
        <fullName evidence="5">Uncharacterized protein</fullName>
    </submittedName>
</protein>
<dbReference type="InterPro" id="IPR018114">
    <property type="entry name" value="TRYPSIN_HIS"/>
</dbReference>
<accession>A0AAN8XIH3</accession>
<feature type="compositionally biased region" description="Low complexity" evidence="2">
    <location>
        <begin position="110"/>
        <end position="122"/>
    </location>
</feature>
<evidence type="ECO:0000256" key="2">
    <source>
        <dbReference type="SAM" id="MobiDB-lite"/>
    </source>
</evidence>
<dbReference type="PRINTS" id="PR00722">
    <property type="entry name" value="CHYMOTRYPSIN"/>
</dbReference>
<feature type="region of interest" description="Disordered" evidence="2">
    <location>
        <begin position="65"/>
        <end position="154"/>
    </location>
</feature>
<sequence>MRTNCPKTCGLCQDNPTFIITEQPTIARPQFSCGKFEETPVFGRSKRQLLGGILDAVSSGFNNIRPGSGSTSNRPTSPNFGNFLPGSGSPISGTNSNRQPQRPSLGNIFPSFGSPNSGANNNPRPPRPNFGNLLPSFGFGQGQSSNRPTRPSFTNILPGIIRPGPSRLPVPNIGSILTNVLPAFNSLLPSSSSPNGDDGTIAAAFPTAIGGGSDSPGPSAVPVFEIPFNPFVPSNPNPRPPIPRPVVPVPRPVGPGRPAPTQRPIQIIRPTPVQNPGFPSNQATQQFPARPIPQPQPVIQAPRPVLIPQGAPQKSPDLVLEDAICGSAPISDRFLLSAAHCFPNPNRRYRVRPGDRDISKEGEINSNPQEVDIERIYIHPEYRHDSGIRYNDIALLRTVQKIQFSPLVFPYCILPRSRDMGGAPLTVSGFGQVNATHSSSVLQEAQLIGMNAAQCEDRYREDGNDIVLRRPYPDMLTGKGHPVRCFPRKRCLRELCNHQGDSGGPLTIKDSRGRTFLIGIVSIGASCLGNSLSSLPGLYTDVAYYITWIDKIIYGTL</sequence>
<dbReference type="Gene3D" id="2.40.10.10">
    <property type="entry name" value="Trypsin-like serine proteases"/>
    <property type="match status" value="2"/>
</dbReference>
<name>A0AAN8XIH3_HALRR</name>
<feature type="domain" description="Peptidase S1" evidence="3">
    <location>
        <begin position="307"/>
        <end position="554"/>
    </location>
</feature>
<dbReference type="InterPro" id="IPR001254">
    <property type="entry name" value="Trypsin_dom"/>
</dbReference>
<evidence type="ECO:0000259" key="4">
    <source>
        <dbReference type="PROSITE" id="PS51670"/>
    </source>
</evidence>
<dbReference type="InterPro" id="IPR043504">
    <property type="entry name" value="Peptidase_S1_PA_chymotrypsin"/>
</dbReference>
<reference evidence="5 6" key="1">
    <citation type="submission" date="2023-11" db="EMBL/GenBank/DDBJ databases">
        <title>Halocaridina rubra genome assembly.</title>
        <authorList>
            <person name="Smith C."/>
        </authorList>
    </citation>
    <scope>NUCLEOTIDE SEQUENCE [LARGE SCALE GENOMIC DNA]</scope>
    <source>
        <strain evidence="5">EP-1</strain>
        <tissue evidence="5">Whole</tissue>
    </source>
</reference>
<evidence type="ECO:0000313" key="6">
    <source>
        <dbReference type="Proteomes" id="UP001381693"/>
    </source>
</evidence>
<proteinExistence type="predicted"/>
<dbReference type="GO" id="GO:0004252">
    <property type="term" value="F:serine-type endopeptidase activity"/>
    <property type="evidence" value="ECO:0007669"/>
    <property type="project" value="InterPro"/>
</dbReference>
<evidence type="ECO:0000256" key="1">
    <source>
        <dbReference type="PROSITE-ProRule" id="PRU01005"/>
    </source>
</evidence>
<dbReference type="PROSITE" id="PS50240">
    <property type="entry name" value="TRYPSIN_DOM"/>
    <property type="match status" value="1"/>
</dbReference>
<dbReference type="InterPro" id="IPR003582">
    <property type="entry name" value="ShKT_dom"/>
</dbReference>
<dbReference type="SMART" id="SM00020">
    <property type="entry name" value="Tryp_SPc"/>
    <property type="match status" value="1"/>
</dbReference>